<name>A0AAX2CLM9_9BACI</name>
<proteinExistence type="inferred from homology"/>
<dbReference type="SUPFAM" id="SSF51445">
    <property type="entry name" value="(Trans)glycosidases"/>
    <property type="match status" value="1"/>
</dbReference>
<dbReference type="InterPro" id="IPR006047">
    <property type="entry name" value="GH13_cat_dom"/>
</dbReference>
<dbReference type="CDD" id="cd02860">
    <property type="entry name" value="E_set_Pullulanase"/>
    <property type="match status" value="1"/>
</dbReference>
<dbReference type="InterPro" id="IPR040697">
    <property type="entry name" value="PulA_N1"/>
</dbReference>
<dbReference type="InterPro" id="IPR011840">
    <property type="entry name" value="PulA_typeI"/>
</dbReference>
<dbReference type="Gene3D" id="2.60.40.10">
    <property type="entry name" value="Immunoglobulins"/>
    <property type="match status" value="1"/>
</dbReference>
<dbReference type="EMBL" id="FMIK01000049">
    <property type="protein sequence ID" value="SCM03205.1"/>
    <property type="molecule type" value="Genomic_DNA"/>
</dbReference>
<evidence type="ECO:0000259" key="2">
    <source>
        <dbReference type="SMART" id="SM00642"/>
    </source>
</evidence>
<dbReference type="SMART" id="SM00642">
    <property type="entry name" value="Aamy"/>
    <property type="match status" value="1"/>
</dbReference>
<dbReference type="InterPro" id="IPR017853">
    <property type="entry name" value="GH"/>
</dbReference>
<dbReference type="NCBIfam" id="TIGR02104">
    <property type="entry name" value="pulA_typeI"/>
    <property type="match status" value="1"/>
</dbReference>
<dbReference type="CDD" id="cd11341">
    <property type="entry name" value="AmyAc_Pullulanase_LD-like"/>
    <property type="match status" value="1"/>
</dbReference>
<feature type="domain" description="Glycosyl hydrolase family 13 catalytic" evidence="2">
    <location>
        <begin position="226"/>
        <end position="612"/>
    </location>
</feature>
<dbReference type="Gene3D" id="2.60.40.1180">
    <property type="entry name" value="Golgi alpha-mannosidase II"/>
    <property type="match status" value="1"/>
</dbReference>
<dbReference type="SUPFAM" id="SSF81296">
    <property type="entry name" value="E set domains"/>
    <property type="match status" value="1"/>
</dbReference>
<comment type="caution">
    <text evidence="3">The sequence shown here is derived from an EMBL/GenBank/DDBJ whole genome shotgun (WGS) entry which is preliminary data.</text>
</comment>
<reference evidence="3 4" key="1">
    <citation type="submission" date="2016-08" db="EMBL/GenBank/DDBJ databases">
        <authorList>
            <person name="Loux V."/>
            <person name="Rue O."/>
        </authorList>
    </citation>
    <scope>NUCLEOTIDE SEQUENCE [LARGE SCALE GENOMIC DNA]</scope>
    <source>
        <strain evidence="3 4">AFSSA_08CEB44bac</strain>
    </source>
</reference>
<accession>A0AAX2CLM9</accession>
<dbReference type="GO" id="GO:0004553">
    <property type="term" value="F:hydrolase activity, hydrolyzing O-glycosyl compounds"/>
    <property type="evidence" value="ECO:0007669"/>
    <property type="project" value="InterPro"/>
</dbReference>
<dbReference type="GO" id="GO:0005975">
    <property type="term" value="P:carbohydrate metabolic process"/>
    <property type="evidence" value="ECO:0007669"/>
    <property type="project" value="InterPro"/>
</dbReference>
<dbReference type="InterPro" id="IPR014756">
    <property type="entry name" value="Ig_E-set"/>
</dbReference>
<dbReference type="Pfam" id="PF02922">
    <property type="entry name" value="CBM_48"/>
    <property type="match status" value="1"/>
</dbReference>
<evidence type="ECO:0000313" key="4">
    <source>
        <dbReference type="Proteomes" id="UP000242164"/>
    </source>
</evidence>
<dbReference type="Pfam" id="PF00128">
    <property type="entry name" value="Alpha-amylase"/>
    <property type="match status" value="1"/>
</dbReference>
<gene>
    <name evidence="3" type="ORF">BCB44BAC_03778</name>
</gene>
<dbReference type="RefSeq" id="WP_087099291.1">
    <property type="nucleotide sequence ID" value="NZ_CP066179.1"/>
</dbReference>
<dbReference type="Pfam" id="PF17999">
    <property type="entry name" value="PulA_N1"/>
    <property type="match status" value="1"/>
</dbReference>
<dbReference type="PANTHER" id="PTHR43002">
    <property type="entry name" value="GLYCOGEN DEBRANCHING ENZYME"/>
    <property type="match status" value="1"/>
</dbReference>
<dbReference type="InterPro" id="IPR013780">
    <property type="entry name" value="Glyco_hydro_b"/>
</dbReference>
<dbReference type="InterPro" id="IPR013783">
    <property type="entry name" value="Ig-like_fold"/>
</dbReference>
<dbReference type="Gene3D" id="3.20.20.80">
    <property type="entry name" value="Glycosidases"/>
    <property type="match status" value="1"/>
</dbReference>
<dbReference type="InterPro" id="IPR004193">
    <property type="entry name" value="Glyco_hydro_13_N"/>
</dbReference>
<evidence type="ECO:0000313" key="3">
    <source>
        <dbReference type="EMBL" id="SCM03205.1"/>
    </source>
</evidence>
<evidence type="ECO:0000256" key="1">
    <source>
        <dbReference type="ARBA" id="ARBA00008061"/>
    </source>
</evidence>
<dbReference type="InterPro" id="IPR049117">
    <property type="entry name" value="pulA_all-beta"/>
</dbReference>
<comment type="similarity">
    <text evidence="1">Belongs to the glycosyl hydrolase 13 family.</text>
</comment>
<dbReference type="Proteomes" id="UP000242164">
    <property type="component" value="Unassembled WGS sequence"/>
</dbReference>
<dbReference type="Gene3D" id="2.60.40.2320">
    <property type="match status" value="1"/>
</dbReference>
<dbReference type="AlphaFoldDB" id="A0AAX2CLM9"/>
<organism evidence="3 4">
    <name type="scientific">Bacillus cytotoxicus</name>
    <dbReference type="NCBI Taxonomy" id="580165"/>
    <lineage>
        <taxon>Bacteria</taxon>
        <taxon>Bacillati</taxon>
        <taxon>Bacillota</taxon>
        <taxon>Bacilli</taxon>
        <taxon>Bacillales</taxon>
        <taxon>Bacillaceae</taxon>
        <taxon>Bacillus</taxon>
        <taxon>Bacillus cereus group</taxon>
    </lineage>
</organism>
<dbReference type="Pfam" id="PF21653">
    <property type="entry name" value="pulA_all-beta"/>
    <property type="match status" value="1"/>
</dbReference>
<protein>
    <submittedName>
        <fullName evidence="3">Pullulanase, type I</fullName>
    </submittedName>
</protein>
<sequence length="712" mass="82178">MLRVARPFEAYLDEMNKITILLPYTYGTSQTFSLKEENEMRELSIVKTTLLPNATKYECYTEEVLDVGKYYTVRDERDIETDLQIGAVIRTAAFDETYFYEGTDLGANYKKEETVFKVWAPTARFAKVRIYRENEEYTDYEMKRGDKGVWSCILQEDLEGAQYTFLVCINLVWNEAVDPYAKSVSENGQYGIVINMEKVSVTKYTLPKFPSSVDAILYEMHIRDMTMHPNSGVKRKGMYKGLMEENTKGKHGTLTAFAHVKDLGVTHVEILPLHHFAGVDEMTPFAAYNWGYNPLYYNVPTGVYATNPSDPYNRMLECKQLIETFHKHGIRVIIDVVYNHVYKRETSSFEKLVPGYYFRHDKNGMPSNGTGVGNDLASERKMMRKFIVDSVLYWLTEYNVDGFRFDLMGILDVETMNQIEQEVRKKKQDAILLGEGWDLETPLAAEEKAMLRNASKLPHIAQFNDQFRDWIKGSTFDVRKRGFAFGGQVGESDLQYVLQGSLSSVKEQGLFLEPTQSVNYVECHDNMTMWDKLVRSNQEAEVILKRRHRLATAMVLFSQGIPFLHAGQEFYRSKKGNENSYNAPDEINQMDWTQKEKELVTVDYIKGLIAIRKEHGAFRFQSADLIQKHMKFFPTPSSVIAYHLQKVESFGPWKEIIVLFHNGLQIETVILPKQETWHVFANENEAKAQAISSFEGRELQMAPISTYILVKM</sequence>